<keyword evidence="3" id="KW-0732">Signal</keyword>
<reference evidence="6 7" key="1">
    <citation type="submission" date="2020-11" db="EMBL/GenBank/DDBJ databases">
        <authorList>
            <person name="Wallbank WR R."/>
            <person name="Pardo Diaz C."/>
            <person name="Kozak K."/>
            <person name="Martin S."/>
            <person name="Jiggins C."/>
            <person name="Moest M."/>
            <person name="Warren A I."/>
            <person name="Generalovic N T."/>
            <person name="Byers J.R.P. K."/>
            <person name="Montejo-Kovacevich G."/>
            <person name="Yen C E."/>
        </authorList>
    </citation>
    <scope>NUCLEOTIDE SEQUENCE [LARGE SCALE GENOMIC DNA]</scope>
</reference>
<comment type="subcellular location">
    <subcellularLocation>
        <location evidence="1">Secreted</location>
    </subcellularLocation>
</comment>
<keyword evidence="4" id="KW-1015">Disulfide bond</keyword>
<dbReference type="Pfam" id="PF00219">
    <property type="entry name" value="IGFBP"/>
    <property type="match status" value="1"/>
</dbReference>
<dbReference type="PANTHER" id="PTHR14186">
    <property type="entry name" value="INSULIN-LIKE GROWTH FACTOR BINDING PROTEIN-RELATED"/>
    <property type="match status" value="1"/>
</dbReference>
<dbReference type="GO" id="GO:0001558">
    <property type="term" value="P:regulation of cell growth"/>
    <property type="evidence" value="ECO:0007669"/>
    <property type="project" value="InterPro"/>
</dbReference>
<accession>A0A7R8UIC5</accession>
<dbReference type="InParanoid" id="A0A7R8UIC5"/>
<dbReference type="OrthoDB" id="5976811at2759"/>
<dbReference type="AlphaFoldDB" id="A0A7R8UIC5"/>
<dbReference type="SUPFAM" id="SSF57184">
    <property type="entry name" value="Growth factor receptor domain"/>
    <property type="match status" value="1"/>
</dbReference>
<proteinExistence type="predicted"/>
<dbReference type="InterPro" id="IPR011390">
    <property type="entry name" value="IGFBP_rP_mac25"/>
</dbReference>
<evidence type="ECO:0000313" key="6">
    <source>
        <dbReference type="EMBL" id="CAD7081173.1"/>
    </source>
</evidence>
<evidence type="ECO:0000256" key="1">
    <source>
        <dbReference type="ARBA" id="ARBA00004613"/>
    </source>
</evidence>
<dbReference type="PANTHER" id="PTHR14186:SF20">
    <property type="entry name" value="CYSTEINE-RICH MOTOR NEURON 1 PROTEIN-LIKE"/>
    <property type="match status" value="1"/>
</dbReference>
<evidence type="ECO:0000256" key="4">
    <source>
        <dbReference type="ARBA" id="ARBA00023157"/>
    </source>
</evidence>
<dbReference type="Proteomes" id="UP000594454">
    <property type="component" value="Chromosome 2"/>
</dbReference>
<dbReference type="GO" id="GO:0005576">
    <property type="term" value="C:extracellular region"/>
    <property type="evidence" value="ECO:0007669"/>
    <property type="project" value="UniProtKB-SubCell"/>
</dbReference>
<evidence type="ECO:0000256" key="2">
    <source>
        <dbReference type="ARBA" id="ARBA00022525"/>
    </source>
</evidence>
<dbReference type="GO" id="GO:0009966">
    <property type="term" value="P:regulation of signal transduction"/>
    <property type="evidence" value="ECO:0007669"/>
    <property type="project" value="TreeGrafter"/>
</dbReference>
<dbReference type="GO" id="GO:0005520">
    <property type="term" value="F:insulin-like growth factor binding"/>
    <property type="evidence" value="ECO:0007669"/>
    <property type="project" value="InterPro"/>
</dbReference>
<dbReference type="Gene3D" id="4.10.40.20">
    <property type="match status" value="1"/>
</dbReference>
<organism evidence="6 7">
    <name type="scientific">Hermetia illucens</name>
    <name type="common">Black soldier fly</name>
    <dbReference type="NCBI Taxonomy" id="343691"/>
    <lineage>
        <taxon>Eukaryota</taxon>
        <taxon>Metazoa</taxon>
        <taxon>Ecdysozoa</taxon>
        <taxon>Arthropoda</taxon>
        <taxon>Hexapoda</taxon>
        <taxon>Insecta</taxon>
        <taxon>Pterygota</taxon>
        <taxon>Neoptera</taxon>
        <taxon>Endopterygota</taxon>
        <taxon>Diptera</taxon>
        <taxon>Brachycera</taxon>
        <taxon>Stratiomyomorpha</taxon>
        <taxon>Stratiomyidae</taxon>
        <taxon>Hermetiinae</taxon>
        <taxon>Hermetia</taxon>
    </lineage>
</organism>
<keyword evidence="2" id="KW-0964">Secreted</keyword>
<gene>
    <name evidence="6" type="ORF">HERILL_LOCUS4294</name>
</gene>
<dbReference type="InterPro" id="IPR009030">
    <property type="entry name" value="Growth_fac_rcpt_cys_sf"/>
</dbReference>
<protein>
    <recommendedName>
        <fullName evidence="5">IGFBP N-terminal domain-containing protein</fullName>
    </recommendedName>
</protein>
<dbReference type="PROSITE" id="PS51323">
    <property type="entry name" value="IGFBP_N_2"/>
    <property type="match status" value="1"/>
</dbReference>
<dbReference type="EMBL" id="LR899010">
    <property type="protein sequence ID" value="CAD7081173.1"/>
    <property type="molecule type" value="Genomic_DNA"/>
</dbReference>
<feature type="domain" description="IGFBP N-terminal" evidence="5">
    <location>
        <begin position="13"/>
        <end position="89"/>
    </location>
</feature>
<evidence type="ECO:0000313" key="7">
    <source>
        <dbReference type="Proteomes" id="UP000594454"/>
    </source>
</evidence>
<evidence type="ECO:0000256" key="3">
    <source>
        <dbReference type="ARBA" id="ARBA00022729"/>
    </source>
</evidence>
<keyword evidence="7" id="KW-1185">Reference proteome</keyword>
<sequence>MIAVSVSNHSTVNALRCYCNPQECDVIRSQDCPGKGFTVWDPCKCCRMCARTLGEACGGPGGFSGTCEPPLQCVAQLPLVDGLGVCMDLPESTSTTILNCTNEETIVLDAGCEITNNKCQCWPVIKICKENRPSSGRWHFRTLEDCQLNLQNLIKTEMEFDEDFTVSPRSFTYRKVRGKRRRVRKR</sequence>
<name>A0A7R8UIC5_HERIL</name>
<dbReference type="InterPro" id="IPR000867">
    <property type="entry name" value="IGFBP-like"/>
</dbReference>
<evidence type="ECO:0000259" key="5">
    <source>
        <dbReference type="PROSITE" id="PS51323"/>
    </source>
</evidence>
<dbReference type="FunCoup" id="A0A7R8UIC5">
    <property type="interactions" value="17"/>
</dbReference>